<evidence type="ECO:0000256" key="1">
    <source>
        <dbReference type="SAM" id="Phobius"/>
    </source>
</evidence>
<keyword evidence="1" id="KW-1133">Transmembrane helix</keyword>
<organism evidence="2 3">
    <name type="scientific">Solirubrobacter deserti</name>
    <dbReference type="NCBI Taxonomy" id="2282478"/>
    <lineage>
        <taxon>Bacteria</taxon>
        <taxon>Bacillati</taxon>
        <taxon>Actinomycetota</taxon>
        <taxon>Thermoleophilia</taxon>
        <taxon>Solirubrobacterales</taxon>
        <taxon>Solirubrobacteraceae</taxon>
        <taxon>Solirubrobacter</taxon>
    </lineage>
</organism>
<name>A0ABT4RQM9_9ACTN</name>
<evidence type="ECO:0000313" key="3">
    <source>
        <dbReference type="Proteomes" id="UP001147700"/>
    </source>
</evidence>
<feature type="transmembrane region" description="Helical" evidence="1">
    <location>
        <begin position="40"/>
        <end position="57"/>
    </location>
</feature>
<dbReference type="Proteomes" id="UP001147700">
    <property type="component" value="Unassembled WGS sequence"/>
</dbReference>
<evidence type="ECO:0000313" key="2">
    <source>
        <dbReference type="EMBL" id="MDA0140869.1"/>
    </source>
</evidence>
<feature type="transmembrane region" description="Helical" evidence="1">
    <location>
        <begin position="100"/>
        <end position="125"/>
    </location>
</feature>
<evidence type="ECO:0008006" key="4">
    <source>
        <dbReference type="Google" id="ProtNLM"/>
    </source>
</evidence>
<accession>A0ABT4RQM9</accession>
<keyword evidence="3" id="KW-1185">Reference proteome</keyword>
<feature type="transmembrane region" description="Helical" evidence="1">
    <location>
        <begin position="12"/>
        <end position="34"/>
    </location>
</feature>
<sequence length="151" mass="16209">MSDAPGRRKRRIAITVLTFPLIVAVSSVALAFMGSDELDAVAAAVFLIPIAIFGAVIARAWVLLLPTIWSLLFLAVLRIYDLLAGTCSVCGSDEDWGNYHFFFIAFALIPMTAALTAGVGIGVLARGLSRVASDEPPQRVSRRAHSSRRGH</sequence>
<keyword evidence="1" id="KW-0472">Membrane</keyword>
<comment type="caution">
    <text evidence="2">The sequence shown here is derived from an EMBL/GenBank/DDBJ whole genome shotgun (WGS) entry which is preliminary data.</text>
</comment>
<feature type="transmembrane region" description="Helical" evidence="1">
    <location>
        <begin position="62"/>
        <end position="80"/>
    </location>
</feature>
<dbReference type="RefSeq" id="WP_202956996.1">
    <property type="nucleotide sequence ID" value="NZ_JAPCID010000046.1"/>
</dbReference>
<protein>
    <recommendedName>
        <fullName evidence="4">Integral membrane protein</fullName>
    </recommendedName>
</protein>
<gene>
    <name evidence="2" type="ORF">OJ962_25460</name>
</gene>
<reference evidence="2" key="1">
    <citation type="submission" date="2022-10" db="EMBL/GenBank/DDBJ databases">
        <title>The WGS of Solirubrobacter sp. CPCC 204708.</title>
        <authorList>
            <person name="Jiang Z."/>
        </authorList>
    </citation>
    <scope>NUCLEOTIDE SEQUENCE</scope>
    <source>
        <strain evidence="2">CPCC 204708</strain>
    </source>
</reference>
<proteinExistence type="predicted"/>
<keyword evidence="1" id="KW-0812">Transmembrane</keyword>
<dbReference type="EMBL" id="JAPCID010000046">
    <property type="protein sequence ID" value="MDA0140869.1"/>
    <property type="molecule type" value="Genomic_DNA"/>
</dbReference>